<dbReference type="Pfam" id="PF02616">
    <property type="entry name" value="SMC_ScpA"/>
    <property type="match status" value="1"/>
</dbReference>
<evidence type="ECO:0000313" key="3">
    <source>
        <dbReference type="Proteomes" id="UP000555728"/>
    </source>
</evidence>
<dbReference type="PANTHER" id="PTHR33969:SF2">
    <property type="entry name" value="SEGREGATION AND CONDENSATION PROTEIN A"/>
    <property type="match status" value="1"/>
</dbReference>
<dbReference type="InterPro" id="IPR003768">
    <property type="entry name" value="ScpA"/>
</dbReference>
<reference evidence="2 3" key="1">
    <citation type="submission" date="2020-08" db="EMBL/GenBank/DDBJ databases">
        <title>Genome sequencing of Purple Non-Sulfur Bacteria from various extreme environments.</title>
        <authorList>
            <person name="Mayer M."/>
        </authorList>
    </citation>
    <scope>NUCLEOTIDE SEQUENCE [LARGE SCALE GENOMIC DNA]</scope>
    <source>
        <strain evidence="2 3">JA135</strain>
    </source>
</reference>
<dbReference type="PANTHER" id="PTHR33969">
    <property type="entry name" value="SEGREGATION AND CONDENSATION PROTEIN A"/>
    <property type="match status" value="1"/>
</dbReference>
<evidence type="ECO:0000256" key="1">
    <source>
        <dbReference type="ARBA" id="ARBA00044777"/>
    </source>
</evidence>
<comment type="caution">
    <text evidence="2">The sequence shown here is derived from an EMBL/GenBank/DDBJ whole genome shotgun (WGS) entry which is preliminary data.</text>
</comment>
<organism evidence="2 3">
    <name type="scientific">Roseospira goensis</name>
    <dbReference type="NCBI Taxonomy" id="391922"/>
    <lineage>
        <taxon>Bacteria</taxon>
        <taxon>Pseudomonadati</taxon>
        <taxon>Pseudomonadota</taxon>
        <taxon>Alphaproteobacteria</taxon>
        <taxon>Rhodospirillales</taxon>
        <taxon>Rhodospirillaceae</taxon>
        <taxon>Roseospira</taxon>
    </lineage>
</organism>
<dbReference type="Proteomes" id="UP000555728">
    <property type="component" value="Unassembled WGS sequence"/>
</dbReference>
<name>A0A7W6WLN7_9PROT</name>
<dbReference type="RefSeq" id="WP_184436430.1">
    <property type="nucleotide sequence ID" value="NZ_JACIGI010000026.1"/>
</dbReference>
<proteinExistence type="predicted"/>
<dbReference type="Gene3D" id="6.10.250.2410">
    <property type="match status" value="1"/>
</dbReference>
<dbReference type="AlphaFoldDB" id="A0A7W6WLN7"/>
<protein>
    <recommendedName>
        <fullName evidence="1">Segregation and condensation protein A</fullName>
    </recommendedName>
</protein>
<evidence type="ECO:0000313" key="2">
    <source>
        <dbReference type="EMBL" id="MBB4287054.1"/>
    </source>
</evidence>
<gene>
    <name evidence="2" type="ORF">GGD88_002798</name>
</gene>
<accession>A0A7W6WLN7</accession>
<keyword evidence="3" id="KW-1185">Reference proteome</keyword>
<sequence length="268" mass="29254">MAESNGAATDQTQDAGGEALDPATLVLRLDGFDGPIDVLLTLARDQKVDLARLSILHLAEQYLAFVRAARERHLDLAADYLVMAAWLAFLKSRLLLPAPAGDDEPSGAEMAAALQFQLQRLEAMRTAGAALFARPRLGRDSFARGAPEAVAVRRQTVFDLSLHDLLAAYAGLHRRARPTPLTVEPFDLMSVEQALARLESLLGRAVDWTALVQFLPEDLAAPLQRRSALGATFVAGLELARQGRADLRQDDGPFGRLYLRRREAGHDE</sequence>
<dbReference type="EMBL" id="JACIGI010000026">
    <property type="protein sequence ID" value="MBB4287054.1"/>
    <property type="molecule type" value="Genomic_DNA"/>
</dbReference>